<sequence length="123" mass="13722">MAPVFYGFSKRPKALGGPKEKVTKKATLQVMTTLADINFSWAFVLNNEFYITLTSFNIKLEKVEAKTGKLIDDLKVEGVVAKEVVLSVMLQMVVERIKEAEGRVTAIKAENKEAITQISVEEE</sequence>
<evidence type="ECO:0000256" key="1">
    <source>
        <dbReference type="SAM" id="Coils"/>
    </source>
</evidence>
<reference evidence="3" key="1">
    <citation type="submission" date="2024-07" db="EMBL/GenBank/DDBJ databases">
        <title>Two chromosome-level genome assemblies of Korean endemic species Abeliophyllum distichum and Forsythia ovata (Oleaceae).</title>
        <authorList>
            <person name="Jang H."/>
        </authorList>
    </citation>
    <scope>NUCLEOTIDE SEQUENCE [LARGE SCALE GENOMIC DNA]</scope>
</reference>
<keyword evidence="3" id="KW-1185">Reference proteome</keyword>
<gene>
    <name evidence="2" type="ORF">Fot_35194</name>
</gene>
<accession>A0ABD1SLI2</accession>
<evidence type="ECO:0000313" key="3">
    <source>
        <dbReference type="Proteomes" id="UP001604277"/>
    </source>
</evidence>
<dbReference type="EMBL" id="JBFOLJ010000010">
    <property type="protein sequence ID" value="KAL2501346.1"/>
    <property type="molecule type" value="Genomic_DNA"/>
</dbReference>
<feature type="coiled-coil region" evidence="1">
    <location>
        <begin position="90"/>
        <end position="117"/>
    </location>
</feature>
<keyword evidence="1" id="KW-0175">Coiled coil</keyword>
<comment type="caution">
    <text evidence="2">The sequence shown here is derived from an EMBL/GenBank/DDBJ whole genome shotgun (WGS) entry which is preliminary data.</text>
</comment>
<name>A0ABD1SLI2_9LAMI</name>
<evidence type="ECO:0000313" key="2">
    <source>
        <dbReference type="EMBL" id="KAL2501346.1"/>
    </source>
</evidence>
<dbReference type="Proteomes" id="UP001604277">
    <property type="component" value="Unassembled WGS sequence"/>
</dbReference>
<dbReference type="AlphaFoldDB" id="A0ABD1SLI2"/>
<protein>
    <submittedName>
        <fullName evidence="2">Uncharacterized protein</fullName>
    </submittedName>
</protein>
<organism evidence="2 3">
    <name type="scientific">Forsythia ovata</name>
    <dbReference type="NCBI Taxonomy" id="205694"/>
    <lineage>
        <taxon>Eukaryota</taxon>
        <taxon>Viridiplantae</taxon>
        <taxon>Streptophyta</taxon>
        <taxon>Embryophyta</taxon>
        <taxon>Tracheophyta</taxon>
        <taxon>Spermatophyta</taxon>
        <taxon>Magnoliopsida</taxon>
        <taxon>eudicotyledons</taxon>
        <taxon>Gunneridae</taxon>
        <taxon>Pentapetalae</taxon>
        <taxon>asterids</taxon>
        <taxon>lamiids</taxon>
        <taxon>Lamiales</taxon>
        <taxon>Oleaceae</taxon>
        <taxon>Forsythieae</taxon>
        <taxon>Forsythia</taxon>
    </lineage>
</organism>
<proteinExistence type="predicted"/>